<organism evidence="2 3">
    <name type="scientific">Candidatus Daviesbacteria bacterium GW2011_GWB1_41_5</name>
    <dbReference type="NCBI Taxonomy" id="1618429"/>
    <lineage>
        <taxon>Bacteria</taxon>
        <taxon>Candidatus Daviesiibacteriota</taxon>
    </lineage>
</organism>
<feature type="transmembrane region" description="Helical" evidence="1">
    <location>
        <begin position="39"/>
        <end position="60"/>
    </location>
</feature>
<protein>
    <submittedName>
        <fullName evidence="2">Uncharacterized protein</fullName>
    </submittedName>
</protein>
<dbReference type="AlphaFoldDB" id="A0A0G0ZF84"/>
<reference evidence="2 3" key="1">
    <citation type="journal article" date="2015" name="Nature">
        <title>rRNA introns, odd ribosomes, and small enigmatic genomes across a large radiation of phyla.</title>
        <authorList>
            <person name="Brown C.T."/>
            <person name="Hug L.A."/>
            <person name="Thomas B.C."/>
            <person name="Sharon I."/>
            <person name="Castelle C.J."/>
            <person name="Singh A."/>
            <person name="Wilkins M.J."/>
            <person name="Williams K.H."/>
            <person name="Banfield J.F."/>
        </authorList>
    </citation>
    <scope>NUCLEOTIDE SEQUENCE [LARGE SCALE GENOMIC DNA]</scope>
</reference>
<keyword evidence="1" id="KW-0812">Transmembrane</keyword>
<comment type="caution">
    <text evidence="2">The sequence shown here is derived from an EMBL/GenBank/DDBJ whole genome shotgun (WGS) entry which is preliminary data.</text>
</comment>
<evidence type="ECO:0000313" key="2">
    <source>
        <dbReference type="EMBL" id="KKS11663.1"/>
    </source>
</evidence>
<evidence type="ECO:0000313" key="3">
    <source>
        <dbReference type="Proteomes" id="UP000034753"/>
    </source>
</evidence>
<sequence length="68" mass="7306">MMSQKIATKVFVWASVAFAIIGLLMVITTSPESDGPNVVLLKLLFTSVIIILTSFALSVASKYLNSKS</sequence>
<dbReference type="Proteomes" id="UP000034753">
    <property type="component" value="Unassembled WGS sequence"/>
</dbReference>
<keyword evidence="1" id="KW-0472">Membrane</keyword>
<keyword evidence="1" id="KW-1133">Transmembrane helix</keyword>
<name>A0A0G0ZF84_9BACT</name>
<proteinExistence type="predicted"/>
<evidence type="ECO:0000256" key="1">
    <source>
        <dbReference type="SAM" id="Phobius"/>
    </source>
</evidence>
<gene>
    <name evidence="2" type="ORF">UU67_C0068G0010</name>
</gene>
<dbReference type="EMBL" id="LCBN01000068">
    <property type="protein sequence ID" value="KKS11663.1"/>
    <property type="molecule type" value="Genomic_DNA"/>
</dbReference>
<feature type="transmembrane region" description="Helical" evidence="1">
    <location>
        <begin position="7"/>
        <end position="27"/>
    </location>
</feature>
<accession>A0A0G0ZF84</accession>